<evidence type="ECO:0000313" key="1">
    <source>
        <dbReference type="EMBL" id="KRX20741.1"/>
    </source>
</evidence>
<evidence type="ECO:0000313" key="2">
    <source>
        <dbReference type="Proteomes" id="UP000054630"/>
    </source>
</evidence>
<accession>A0A0V0S2Q6</accession>
<comment type="caution">
    <text evidence="1">The sequence shown here is derived from an EMBL/GenBank/DDBJ whole genome shotgun (WGS) entry which is preliminary data.</text>
</comment>
<proteinExistence type="predicted"/>
<name>A0A0V0S2Q6_9BILA</name>
<dbReference type="Proteomes" id="UP000054630">
    <property type="component" value="Unassembled WGS sequence"/>
</dbReference>
<dbReference type="AlphaFoldDB" id="A0A0V0S2Q6"/>
<dbReference type="EMBL" id="JYDL01000046">
    <property type="protein sequence ID" value="KRX20741.1"/>
    <property type="molecule type" value="Genomic_DNA"/>
</dbReference>
<sequence>MENSVPSNHVLRERKETIEHLKILYQPITFGVSEKRLRGSAFFFQFGSRIQIFYISQCFFFFRQFMVHSTDGSELRLAQVPEFSVGTFGTILLFAALVFKTSYIPAGFLLPHWVAVPYLRQLSPGYGEFTLSAVTILMLNCPFDIADQEDLVEDIVQAPIPGYQITTFALIQRFVVARAETTSQGDQSIIASSGGPNIVSGRLHGKQHLISIKSAVVLCGRLVAAVEFENR</sequence>
<keyword evidence="2" id="KW-1185">Reference proteome</keyword>
<reference evidence="1 2" key="1">
    <citation type="submission" date="2015-01" db="EMBL/GenBank/DDBJ databases">
        <title>Evolution of Trichinella species and genotypes.</title>
        <authorList>
            <person name="Korhonen P.K."/>
            <person name="Edoardo P."/>
            <person name="Giuseppe L.R."/>
            <person name="Gasser R.B."/>
        </authorList>
    </citation>
    <scope>NUCLEOTIDE SEQUENCE [LARGE SCALE GENOMIC DNA]</scope>
    <source>
        <strain evidence="1">ISS37</strain>
    </source>
</reference>
<gene>
    <name evidence="1" type="ORF">T07_3781</name>
</gene>
<organism evidence="1 2">
    <name type="scientific">Trichinella nelsoni</name>
    <dbReference type="NCBI Taxonomy" id="6336"/>
    <lineage>
        <taxon>Eukaryota</taxon>
        <taxon>Metazoa</taxon>
        <taxon>Ecdysozoa</taxon>
        <taxon>Nematoda</taxon>
        <taxon>Enoplea</taxon>
        <taxon>Dorylaimia</taxon>
        <taxon>Trichinellida</taxon>
        <taxon>Trichinellidae</taxon>
        <taxon>Trichinella</taxon>
    </lineage>
</organism>
<protein>
    <submittedName>
        <fullName evidence="1">Uncharacterized protein</fullName>
    </submittedName>
</protein>